<reference evidence="2" key="3">
    <citation type="submission" date="2025-09" db="UniProtKB">
        <authorList>
            <consortium name="Ensembl"/>
        </authorList>
    </citation>
    <scope>IDENTIFICATION</scope>
</reference>
<feature type="domain" description="Ig-like" evidence="1">
    <location>
        <begin position="227"/>
        <end position="310"/>
    </location>
</feature>
<dbReference type="PROSITE" id="PS50835">
    <property type="entry name" value="IG_LIKE"/>
    <property type="match status" value="1"/>
</dbReference>
<organism evidence="2 3">
    <name type="scientific">Myripristis murdjan</name>
    <name type="common">pinecone soldierfish</name>
    <dbReference type="NCBI Taxonomy" id="586833"/>
    <lineage>
        <taxon>Eukaryota</taxon>
        <taxon>Metazoa</taxon>
        <taxon>Chordata</taxon>
        <taxon>Craniata</taxon>
        <taxon>Vertebrata</taxon>
        <taxon>Euteleostomi</taxon>
        <taxon>Actinopterygii</taxon>
        <taxon>Neopterygii</taxon>
        <taxon>Teleostei</taxon>
        <taxon>Neoteleostei</taxon>
        <taxon>Acanthomorphata</taxon>
        <taxon>Holocentriformes</taxon>
        <taxon>Holocentridae</taxon>
        <taxon>Myripristis</taxon>
    </lineage>
</organism>
<dbReference type="Proteomes" id="UP000472263">
    <property type="component" value="Chromosome 16"/>
</dbReference>
<name>A0A668ALA9_9TELE</name>
<evidence type="ECO:0000259" key="1">
    <source>
        <dbReference type="PROSITE" id="PS50835"/>
    </source>
</evidence>
<reference evidence="2" key="2">
    <citation type="submission" date="2025-08" db="UniProtKB">
        <authorList>
            <consortium name="Ensembl"/>
        </authorList>
    </citation>
    <scope>IDENTIFICATION</scope>
</reference>
<dbReference type="PANTHER" id="PTHR46484:SF1">
    <property type="entry name" value="SCHWANN CELL MYELIN PROTEIN-RELATED"/>
    <property type="match status" value="1"/>
</dbReference>
<dbReference type="InterPro" id="IPR003599">
    <property type="entry name" value="Ig_sub"/>
</dbReference>
<protein>
    <recommendedName>
        <fullName evidence="1">Ig-like domain-containing protein</fullName>
    </recommendedName>
</protein>
<dbReference type="Gene3D" id="2.60.40.10">
    <property type="entry name" value="Immunoglobulins"/>
    <property type="match status" value="3"/>
</dbReference>
<dbReference type="SUPFAM" id="SSF48726">
    <property type="entry name" value="Immunoglobulin"/>
    <property type="match status" value="3"/>
</dbReference>
<dbReference type="PANTHER" id="PTHR46484">
    <property type="entry name" value="SI:CH211-171H4.5-RELATED"/>
    <property type="match status" value="1"/>
</dbReference>
<dbReference type="AlphaFoldDB" id="A0A668ALA9"/>
<dbReference type="GeneTree" id="ENSGT01150000286924"/>
<dbReference type="InParanoid" id="A0A668ALA9"/>
<evidence type="ECO:0000313" key="3">
    <source>
        <dbReference type="Proteomes" id="UP000472263"/>
    </source>
</evidence>
<dbReference type="InterPro" id="IPR013783">
    <property type="entry name" value="Ig-like_fold"/>
</dbReference>
<sequence length="421" mass="46070">MTMVLWSVFAEGNKWKVTLPSRLSALTGSCLVVPCSFTHPSSHTPHSASWYLYSKMPSRYPLVYSSTRPEAVEAHFRGRTKLLGNVTHGTCTLLITEVTAQHNGEAIYPWIDNVGFKFYHTVVTLDVSGTKPVMTISGELVEGHGVTVSCEVRHSCPLAPPTLSFERHGGEATVNSTEEGDGRWRLLSTITFIATAEDHGRPVGCKVTFPGGQKATTDLVLHVSYSPRSVNISADKTGVRVGTNVSLTCVSDANPPASSYRWYDLKGGTLICLNQSAETITISIADPEDSIFHCTAINNLGRANSTAAFVVAAECKLCLYGFLLIFIRILTAFTLKYFELFLPHWAHDMQVCCQGSSFGCGVLEGRWTTRSFHLCLSSLSPQSHSRGDMVHCRCYREHVCDLCGQQHPRSAGSSPQGLCKR</sequence>
<dbReference type="InterPro" id="IPR007110">
    <property type="entry name" value="Ig-like_dom"/>
</dbReference>
<dbReference type="InterPro" id="IPR036179">
    <property type="entry name" value="Ig-like_dom_sf"/>
</dbReference>
<proteinExistence type="predicted"/>
<reference evidence="2" key="1">
    <citation type="submission" date="2019-06" db="EMBL/GenBank/DDBJ databases">
        <authorList>
            <consortium name="Wellcome Sanger Institute Data Sharing"/>
        </authorList>
    </citation>
    <scope>NUCLEOTIDE SEQUENCE [LARGE SCALE GENOMIC DNA]</scope>
</reference>
<keyword evidence="3" id="KW-1185">Reference proteome</keyword>
<accession>A0A668ALA9</accession>
<evidence type="ECO:0000313" key="2">
    <source>
        <dbReference type="Ensembl" id="ENSMMDP00005048744.1"/>
    </source>
</evidence>
<dbReference type="Ensembl" id="ENSMMDT00005049699.1">
    <property type="protein sequence ID" value="ENSMMDP00005048744.1"/>
    <property type="gene ID" value="ENSMMDG00005022162.1"/>
</dbReference>
<dbReference type="SMART" id="SM00409">
    <property type="entry name" value="IG"/>
    <property type="match status" value="3"/>
</dbReference>